<keyword evidence="7" id="KW-0378">Hydrolase</keyword>
<dbReference type="EC" id="3.1.3.5" evidence="3"/>
<dbReference type="Pfam" id="PF01975">
    <property type="entry name" value="SurE"/>
    <property type="match status" value="1"/>
</dbReference>
<evidence type="ECO:0000256" key="7">
    <source>
        <dbReference type="ARBA" id="ARBA00022801"/>
    </source>
</evidence>
<dbReference type="GO" id="GO:0008253">
    <property type="term" value="F:5'-nucleotidase activity"/>
    <property type="evidence" value="ECO:0007669"/>
    <property type="project" value="UniProtKB-EC"/>
</dbReference>
<organism evidence="9 10">
    <name type="scientific">Rhodococcus pyridinivorans KG-16</name>
    <dbReference type="NCBI Taxonomy" id="1441730"/>
    <lineage>
        <taxon>Bacteria</taxon>
        <taxon>Bacillati</taxon>
        <taxon>Actinomycetota</taxon>
        <taxon>Actinomycetes</taxon>
        <taxon>Mycobacteriales</taxon>
        <taxon>Nocardiaceae</taxon>
        <taxon>Rhodococcus</taxon>
    </lineage>
</organism>
<evidence type="ECO:0000259" key="8">
    <source>
        <dbReference type="Pfam" id="PF01975"/>
    </source>
</evidence>
<dbReference type="AlphaFoldDB" id="A0A0V9URC1"/>
<dbReference type="Gene3D" id="3.40.1210.10">
    <property type="entry name" value="Survival protein SurE-like phosphatase/nucleotidase"/>
    <property type="match status" value="1"/>
</dbReference>
<dbReference type="GO" id="GO:0004309">
    <property type="term" value="F:exopolyphosphatase activity"/>
    <property type="evidence" value="ECO:0007669"/>
    <property type="project" value="TreeGrafter"/>
</dbReference>
<sequence>MRALIVNDDGIDSPGLALLARIAVETGLDVQVAAPHVERSGASASLTALQDEGKLLLSRRPLDDLPEVESYAVEASPALITFLASYGAFGTAPDIVLSGINLGPNTGHAILHSGTVGAALTAASHGARAVAFSLNGTAPSQWETAELVARRALDWAIEHSRPGAVLNVNIPDIPVHELRGLRSAPLAEFGAVQAEIGEVEDDGDISRALPITFRAVELDESNDSDAVLVCQGWATATVLTMPFEVAEADLGTLEFAHSDSSQQ</sequence>
<dbReference type="EMBL" id="AZXY01000001">
    <property type="protein sequence ID" value="KSZ60533.1"/>
    <property type="molecule type" value="Genomic_DNA"/>
</dbReference>
<dbReference type="InterPro" id="IPR030048">
    <property type="entry name" value="SurE"/>
</dbReference>
<keyword evidence="4" id="KW-0963">Cytoplasm</keyword>
<reference evidence="10" key="1">
    <citation type="submission" date="2015-01" db="EMBL/GenBank/DDBJ databases">
        <title>Draft genome sequence of Rhodococcus pyridinivorans strain KG-16, a hydrocarbon-degrading bacterium.</title>
        <authorList>
            <person name="Aggarwal R.K."/>
            <person name="Dawar C."/>
        </authorList>
    </citation>
    <scope>NUCLEOTIDE SEQUENCE [LARGE SCALE GENOMIC DNA]</scope>
    <source>
        <strain evidence="10">KG-16</strain>
    </source>
</reference>
<comment type="caution">
    <text evidence="9">The sequence shown here is derived from an EMBL/GenBank/DDBJ whole genome shotgun (WGS) entry which is preliminary data.</text>
</comment>
<dbReference type="Proteomes" id="UP000053060">
    <property type="component" value="Unassembled WGS sequence"/>
</dbReference>
<proteinExistence type="inferred from homology"/>
<dbReference type="GO" id="GO:0008254">
    <property type="term" value="F:3'-nucleotidase activity"/>
    <property type="evidence" value="ECO:0007669"/>
    <property type="project" value="TreeGrafter"/>
</dbReference>
<gene>
    <name evidence="9" type="ORF">Z045_03690</name>
</gene>
<evidence type="ECO:0000256" key="5">
    <source>
        <dbReference type="ARBA" id="ARBA00022723"/>
    </source>
</evidence>
<evidence type="ECO:0000256" key="4">
    <source>
        <dbReference type="ARBA" id="ARBA00022490"/>
    </source>
</evidence>
<protein>
    <recommendedName>
        <fullName evidence="3">5'-nucleotidase</fullName>
        <ecNumber evidence="3">3.1.3.5</ecNumber>
    </recommendedName>
</protein>
<evidence type="ECO:0000313" key="10">
    <source>
        <dbReference type="Proteomes" id="UP000053060"/>
    </source>
</evidence>
<feature type="domain" description="Survival protein SurE-like phosphatase/nucleotidase" evidence="8">
    <location>
        <begin position="4"/>
        <end position="186"/>
    </location>
</feature>
<evidence type="ECO:0000313" key="9">
    <source>
        <dbReference type="EMBL" id="KSZ60533.1"/>
    </source>
</evidence>
<dbReference type="RefSeq" id="WP_060650638.1">
    <property type="nucleotide sequence ID" value="NZ_AZXY01000001.1"/>
</dbReference>
<dbReference type="PANTHER" id="PTHR30457:SF12">
    <property type="entry name" value="5'_3'-NUCLEOTIDASE SURE"/>
    <property type="match status" value="1"/>
</dbReference>
<dbReference type="PANTHER" id="PTHR30457">
    <property type="entry name" value="5'-NUCLEOTIDASE SURE"/>
    <property type="match status" value="1"/>
</dbReference>
<evidence type="ECO:0000256" key="1">
    <source>
        <dbReference type="ARBA" id="ARBA00000815"/>
    </source>
</evidence>
<comment type="catalytic activity">
    <reaction evidence="1">
        <text>a ribonucleoside 5'-phosphate + H2O = a ribonucleoside + phosphate</text>
        <dbReference type="Rhea" id="RHEA:12484"/>
        <dbReference type="ChEBI" id="CHEBI:15377"/>
        <dbReference type="ChEBI" id="CHEBI:18254"/>
        <dbReference type="ChEBI" id="CHEBI:43474"/>
        <dbReference type="ChEBI" id="CHEBI:58043"/>
        <dbReference type="EC" id="3.1.3.5"/>
    </reaction>
</comment>
<evidence type="ECO:0000256" key="3">
    <source>
        <dbReference type="ARBA" id="ARBA00012643"/>
    </source>
</evidence>
<reference evidence="9 10" key="2">
    <citation type="journal article" date="2016" name="Genome Announc.">
        <title>Draft Genome Sequence of a Versatile Hydrocarbon-Degrading Bacterium, Rhodococcus pyridinivorans Strain KG-16, Collected from Oil Fields in India.</title>
        <authorList>
            <person name="Aggarwal R.K."/>
            <person name="Dawar C."/>
            <person name="Phanindranath R."/>
            <person name="Mutnuri L."/>
            <person name="Dayal A.M."/>
        </authorList>
    </citation>
    <scope>NUCLEOTIDE SEQUENCE [LARGE SCALE GENOMIC DNA]</scope>
    <source>
        <strain evidence="9 10">KG-16</strain>
    </source>
</reference>
<keyword evidence="5" id="KW-0479">Metal-binding</keyword>
<dbReference type="GO" id="GO:0000166">
    <property type="term" value="F:nucleotide binding"/>
    <property type="evidence" value="ECO:0007669"/>
    <property type="project" value="UniProtKB-KW"/>
</dbReference>
<dbReference type="GO" id="GO:0046872">
    <property type="term" value="F:metal ion binding"/>
    <property type="evidence" value="ECO:0007669"/>
    <property type="project" value="UniProtKB-KW"/>
</dbReference>
<dbReference type="SUPFAM" id="SSF64167">
    <property type="entry name" value="SurE-like"/>
    <property type="match status" value="1"/>
</dbReference>
<comment type="similarity">
    <text evidence="2">Belongs to the SurE nucleotidase family.</text>
</comment>
<evidence type="ECO:0000256" key="6">
    <source>
        <dbReference type="ARBA" id="ARBA00022741"/>
    </source>
</evidence>
<dbReference type="PATRIC" id="fig|1441730.3.peg.777"/>
<dbReference type="InterPro" id="IPR002828">
    <property type="entry name" value="SurE-like_Pase/nucleotidase"/>
</dbReference>
<evidence type="ECO:0000256" key="2">
    <source>
        <dbReference type="ARBA" id="ARBA00011062"/>
    </source>
</evidence>
<accession>A0A0V9URC1</accession>
<dbReference type="InterPro" id="IPR036523">
    <property type="entry name" value="SurE-like_sf"/>
</dbReference>
<name>A0A0V9URC1_9NOCA</name>
<keyword evidence="6" id="KW-0547">Nucleotide-binding</keyword>